<organism evidence="1 2">
    <name type="scientific">Limimaricola cinnabarinus LL-001</name>
    <dbReference type="NCBI Taxonomy" id="1337093"/>
    <lineage>
        <taxon>Bacteria</taxon>
        <taxon>Pseudomonadati</taxon>
        <taxon>Pseudomonadota</taxon>
        <taxon>Alphaproteobacteria</taxon>
        <taxon>Rhodobacterales</taxon>
        <taxon>Paracoccaceae</taxon>
        <taxon>Limimaricola</taxon>
    </lineage>
</organism>
<evidence type="ECO:0000313" key="1">
    <source>
        <dbReference type="EMBL" id="GAD54260.1"/>
    </source>
</evidence>
<dbReference type="PROSITE" id="PS51257">
    <property type="entry name" value="PROKAR_LIPOPROTEIN"/>
    <property type="match status" value="1"/>
</dbReference>
<protein>
    <recommendedName>
        <fullName evidence="3">Lipoprotein</fullName>
    </recommendedName>
</protein>
<evidence type="ECO:0000313" key="2">
    <source>
        <dbReference type="Proteomes" id="UP000016566"/>
    </source>
</evidence>
<keyword evidence="2" id="KW-1185">Reference proteome</keyword>
<dbReference type="eggNOG" id="ENOG5031M4K">
    <property type="taxonomic scope" value="Bacteria"/>
</dbReference>
<dbReference type="Proteomes" id="UP000016566">
    <property type="component" value="Unassembled WGS sequence"/>
</dbReference>
<evidence type="ECO:0008006" key="3">
    <source>
        <dbReference type="Google" id="ProtNLM"/>
    </source>
</evidence>
<proteinExistence type="predicted"/>
<gene>
    <name evidence="1" type="ORF">MBELCI_0312</name>
</gene>
<reference evidence="1" key="1">
    <citation type="journal article" date="2013" name="Genome Announc.">
        <title>Draft Genome Sequence of Loktanella cinnabarina LL-001T, Isolated from Deep-Sea Floor Sediment.</title>
        <authorList>
            <person name="Nishi S."/>
            <person name="Tsubouchi T."/>
            <person name="Takaki Y."/>
            <person name="Koyanagi R."/>
            <person name="Satoh N."/>
            <person name="Maruyama T."/>
            <person name="Hatada Y."/>
        </authorList>
    </citation>
    <scope>NUCLEOTIDE SEQUENCE [LARGE SCALE GENOMIC DNA]</scope>
    <source>
        <strain evidence="1">LL-001</strain>
    </source>
</reference>
<sequence>MVGSKWRGLTVLTGLAVLAGCEAVPTAAPADQAVPMAFSACLSRIDETATRIGQTPAILAETSDSRIVRFRDEGEIVTVTCDATTARMVVQTRPAPIEAGAVPVEATASF</sequence>
<dbReference type="AlphaFoldDB" id="U2YYW7"/>
<dbReference type="EMBL" id="BATB01000002">
    <property type="protein sequence ID" value="GAD54260.1"/>
    <property type="molecule type" value="Genomic_DNA"/>
</dbReference>
<dbReference type="RefSeq" id="WP_021692369.1">
    <property type="nucleotide sequence ID" value="NZ_BATB01000002.1"/>
</dbReference>
<accession>U2YYW7</accession>
<comment type="caution">
    <text evidence="1">The sequence shown here is derived from an EMBL/GenBank/DDBJ whole genome shotgun (WGS) entry which is preliminary data.</text>
</comment>
<dbReference type="STRING" id="1337093.MBELCI_0312"/>
<name>U2YYW7_9RHOB</name>
<dbReference type="OrthoDB" id="8455016at2"/>